<dbReference type="EMBL" id="CP116349">
    <property type="protein sequence ID" value="WCE16216.1"/>
    <property type="molecule type" value="Genomic_DNA"/>
</dbReference>
<dbReference type="AlphaFoldDB" id="A0AAX3LKR9"/>
<gene>
    <name evidence="2" type="ORF">PHA72_27210</name>
</gene>
<reference evidence="2 3" key="1">
    <citation type="submission" date="2023-01" db="EMBL/GenBank/DDBJ databases">
        <title>Genome sequence resource and annotation of Enterobacter ludwigii, an economically important pathogen of seedling wilt with strawberry.</title>
        <authorList>
            <person name="Xie Y."/>
        </authorList>
    </citation>
    <scope>NUCLEOTIDE SEQUENCE [LARGE SCALE GENOMIC DNA]</scope>
    <source>
        <strain evidence="2 3">CM-TZ4</strain>
        <plasmid evidence="2 3">unnamed2</plasmid>
    </source>
</reference>
<name>A0AAX3LKR9_9ENTR</name>
<feature type="region of interest" description="Disordered" evidence="1">
    <location>
        <begin position="1"/>
        <end position="43"/>
    </location>
</feature>
<evidence type="ECO:0000256" key="1">
    <source>
        <dbReference type="SAM" id="MobiDB-lite"/>
    </source>
</evidence>
<proteinExistence type="predicted"/>
<sequence length="117" mass="12958">MAKKPKNAKNTAKQPHRGRFQAQGQKLEESVPWAAPIPPSTEEGNIMLQDLESKLESGDAKIRETAFNDARNYIQIVYAAGGAYAPVNKTFMVRSTRKERVDLEVNGGLAFKVVKNV</sequence>
<evidence type="ECO:0008006" key="4">
    <source>
        <dbReference type="Google" id="ProtNLM"/>
    </source>
</evidence>
<accession>A0AAX3LKR9</accession>
<dbReference type="Proteomes" id="UP001210538">
    <property type="component" value="Plasmid unnamed2"/>
</dbReference>
<evidence type="ECO:0000313" key="3">
    <source>
        <dbReference type="Proteomes" id="UP001210538"/>
    </source>
</evidence>
<keyword evidence="3" id="KW-1185">Reference proteome</keyword>
<keyword evidence="2" id="KW-0614">Plasmid</keyword>
<organism evidence="2 3">
    <name type="scientific">Enterobacter ludwigii</name>
    <dbReference type="NCBI Taxonomy" id="299767"/>
    <lineage>
        <taxon>Bacteria</taxon>
        <taxon>Pseudomonadati</taxon>
        <taxon>Pseudomonadota</taxon>
        <taxon>Gammaproteobacteria</taxon>
        <taxon>Enterobacterales</taxon>
        <taxon>Enterobacteriaceae</taxon>
        <taxon>Enterobacter</taxon>
        <taxon>Enterobacter cloacae complex</taxon>
    </lineage>
</organism>
<geneLocation type="plasmid" evidence="2 3">
    <name>unnamed2</name>
</geneLocation>
<protein>
    <recommendedName>
        <fullName evidence="4">Phage protein</fullName>
    </recommendedName>
</protein>
<evidence type="ECO:0000313" key="2">
    <source>
        <dbReference type="EMBL" id="WCE16216.1"/>
    </source>
</evidence>
<dbReference type="RefSeq" id="WP_193533011.1">
    <property type="nucleotide sequence ID" value="NZ_CP116349.1"/>
</dbReference>